<keyword evidence="5" id="KW-1185">Reference proteome</keyword>
<dbReference type="GO" id="GO:0016746">
    <property type="term" value="F:acyltransferase activity"/>
    <property type="evidence" value="ECO:0007669"/>
    <property type="project" value="UniProtKB-KW"/>
</dbReference>
<dbReference type="EMBL" id="JBHTEF010000001">
    <property type="protein sequence ID" value="MFC7580994.1"/>
    <property type="molecule type" value="Genomic_DNA"/>
</dbReference>
<dbReference type="PANTHER" id="PTHR43877">
    <property type="entry name" value="AMINOALKYLPHOSPHONATE N-ACETYLTRANSFERASE-RELATED-RELATED"/>
    <property type="match status" value="1"/>
</dbReference>
<keyword evidence="2 4" id="KW-0012">Acyltransferase</keyword>
<organism evidence="4 5">
    <name type="scientific">Schaalia naturae</name>
    <dbReference type="NCBI Taxonomy" id="635203"/>
    <lineage>
        <taxon>Bacteria</taxon>
        <taxon>Bacillati</taxon>
        <taxon>Actinomycetota</taxon>
        <taxon>Actinomycetes</taxon>
        <taxon>Actinomycetales</taxon>
        <taxon>Actinomycetaceae</taxon>
        <taxon>Schaalia</taxon>
    </lineage>
</organism>
<evidence type="ECO:0000313" key="5">
    <source>
        <dbReference type="Proteomes" id="UP001596527"/>
    </source>
</evidence>
<name>A0ABW2SLH9_9ACTO</name>
<dbReference type="SUPFAM" id="SSF55729">
    <property type="entry name" value="Acyl-CoA N-acyltransferases (Nat)"/>
    <property type="match status" value="1"/>
</dbReference>
<dbReference type="PROSITE" id="PS51186">
    <property type="entry name" value="GNAT"/>
    <property type="match status" value="1"/>
</dbReference>
<dbReference type="InterPro" id="IPR050832">
    <property type="entry name" value="Bact_Acetyltransf"/>
</dbReference>
<comment type="caution">
    <text evidence="4">The sequence shown here is derived from an EMBL/GenBank/DDBJ whole genome shotgun (WGS) entry which is preliminary data.</text>
</comment>
<accession>A0ABW2SLH9</accession>
<protein>
    <submittedName>
        <fullName evidence="4">GNAT family N-acetyltransferase</fullName>
        <ecNumber evidence="4">2.3.1.-</ecNumber>
    </submittedName>
</protein>
<gene>
    <name evidence="4" type="ORF">ACFQWG_07255</name>
</gene>
<dbReference type="InterPro" id="IPR016181">
    <property type="entry name" value="Acyl_CoA_acyltransferase"/>
</dbReference>
<keyword evidence="1 4" id="KW-0808">Transferase</keyword>
<feature type="domain" description="N-acetyltransferase" evidence="3">
    <location>
        <begin position="5"/>
        <end position="163"/>
    </location>
</feature>
<evidence type="ECO:0000256" key="2">
    <source>
        <dbReference type="ARBA" id="ARBA00023315"/>
    </source>
</evidence>
<dbReference type="InterPro" id="IPR000182">
    <property type="entry name" value="GNAT_dom"/>
</dbReference>
<evidence type="ECO:0000256" key="1">
    <source>
        <dbReference type="ARBA" id="ARBA00022679"/>
    </source>
</evidence>
<evidence type="ECO:0000259" key="3">
    <source>
        <dbReference type="PROSITE" id="PS51186"/>
    </source>
</evidence>
<dbReference type="EC" id="2.3.1.-" evidence="4"/>
<dbReference type="RefSeq" id="WP_380973741.1">
    <property type="nucleotide sequence ID" value="NZ_JBHTEF010000001.1"/>
</dbReference>
<dbReference type="Pfam" id="PF13508">
    <property type="entry name" value="Acetyltransf_7"/>
    <property type="match status" value="1"/>
</dbReference>
<reference evidence="5" key="1">
    <citation type="journal article" date="2019" name="Int. J. Syst. Evol. Microbiol.">
        <title>The Global Catalogue of Microorganisms (GCM) 10K type strain sequencing project: providing services to taxonomists for standard genome sequencing and annotation.</title>
        <authorList>
            <consortium name="The Broad Institute Genomics Platform"/>
            <consortium name="The Broad Institute Genome Sequencing Center for Infectious Disease"/>
            <person name="Wu L."/>
            <person name="Ma J."/>
        </authorList>
    </citation>
    <scope>NUCLEOTIDE SEQUENCE [LARGE SCALE GENOMIC DNA]</scope>
    <source>
        <strain evidence="5">CCUG 56698</strain>
    </source>
</reference>
<evidence type="ECO:0000313" key="4">
    <source>
        <dbReference type="EMBL" id="MFC7580994.1"/>
    </source>
</evidence>
<dbReference type="Proteomes" id="UP001596527">
    <property type="component" value="Unassembled WGS sequence"/>
</dbReference>
<dbReference type="Gene3D" id="3.40.630.30">
    <property type="match status" value="1"/>
</dbReference>
<proteinExistence type="predicted"/>
<sequence>MTLKPFIRDAQPDDAAAIGKALQAYLVQTEKEKTEQGAGGCLSPMGELPVKYRAEVEDPAGALSDCLVFVAELDRRVVGVVVVKPQAESVEVKRLWASPGVRGRGVGSALLDVAIVAAGSVPVTLTVWDWRQSAIRMYESRGFVQVASWDERSRLICMRRAVRHKPVAERHIESRLHIESKLDRVPRVVKISEQREQM</sequence>